<dbReference type="AlphaFoldDB" id="G1PY08"/>
<evidence type="ECO:0000259" key="2">
    <source>
        <dbReference type="Pfam" id="PF01562"/>
    </source>
</evidence>
<evidence type="ECO:0000313" key="3">
    <source>
        <dbReference type="Ensembl" id="ENSMLUP00000016340.1"/>
    </source>
</evidence>
<reference evidence="3" key="2">
    <citation type="submission" date="2025-08" db="UniProtKB">
        <authorList>
            <consortium name="Ensembl"/>
        </authorList>
    </citation>
    <scope>IDENTIFICATION</scope>
</reference>
<protein>
    <recommendedName>
        <fullName evidence="2">Peptidase M12B propeptide domain-containing protein</fullName>
    </recommendedName>
</protein>
<dbReference type="eggNOG" id="KOG3607">
    <property type="taxonomic scope" value="Eukaryota"/>
</dbReference>
<dbReference type="HOGENOM" id="CLU_2548930_0_0_1"/>
<keyword evidence="1" id="KW-1015">Disulfide bond</keyword>
<dbReference type="EMBL" id="AAPE02054744">
    <property type="status" value="NOT_ANNOTATED_CDS"/>
    <property type="molecule type" value="Genomic_DNA"/>
</dbReference>
<dbReference type="InParanoid" id="G1PY08"/>
<dbReference type="Proteomes" id="UP000001074">
    <property type="component" value="Unassembled WGS sequence"/>
</dbReference>
<organism evidence="3 4">
    <name type="scientific">Myotis lucifugus</name>
    <name type="common">Little brown bat</name>
    <dbReference type="NCBI Taxonomy" id="59463"/>
    <lineage>
        <taxon>Eukaryota</taxon>
        <taxon>Metazoa</taxon>
        <taxon>Chordata</taxon>
        <taxon>Craniata</taxon>
        <taxon>Vertebrata</taxon>
        <taxon>Euteleostomi</taxon>
        <taxon>Mammalia</taxon>
        <taxon>Eutheria</taxon>
        <taxon>Laurasiatheria</taxon>
        <taxon>Chiroptera</taxon>
        <taxon>Yangochiroptera</taxon>
        <taxon>Vespertilionidae</taxon>
        <taxon>Myotis</taxon>
    </lineage>
</organism>
<feature type="domain" description="Peptidase M12B propeptide" evidence="2">
    <location>
        <begin position="12"/>
        <end position="80"/>
    </location>
</feature>
<proteinExistence type="predicted"/>
<name>G1PY08_MYOLU</name>
<reference evidence="3" key="3">
    <citation type="submission" date="2025-09" db="UniProtKB">
        <authorList>
            <consortium name="Ensembl"/>
        </authorList>
    </citation>
    <scope>IDENTIFICATION</scope>
</reference>
<evidence type="ECO:0000256" key="1">
    <source>
        <dbReference type="ARBA" id="ARBA00023157"/>
    </source>
</evidence>
<dbReference type="InterPro" id="IPR002870">
    <property type="entry name" value="Peptidase_M12B_N"/>
</dbReference>
<reference evidence="3 4" key="1">
    <citation type="journal article" date="2011" name="Nature">
        <title>A high-resolution map of human evolutionary constraint using 29 mammals.</title>
        <authorList>
            <person name="Lindblad-Toh K."/>
            <person name="Garber M."/>
            <person name="Zuk O."/>
            <person name="Lin M.F."/>
            <person name="Parker B.J."/>
            <person name="Washietl S."/>
            <person name="Kheradpour P."/>
            <person name="Ernst J."/>
            <person name="Jordan G."/>
            <person name="Mauceli E."/>
            <person name="Ward L.D."/>
            <person name="Lowe C.B."/>
            <person name="Holloway A.K."/>
            <person name="Clamp M."/>
            <person name="Gnerre S."/>
            <person name="Alfoldi J."/>
            <person name="Beal K."/>
            <person name="Chang J."/>
            <person name="Clawson H."/>
            <person name="Cuff J."/>
            <person name="Di Palma F."/>
            <person name="Fitzgerald S."/>
            <person name="Flicek P."/>
            <person name="Guttman M."/>
            <person name="Hubisz M.J."/>
            <person name="Jaffe D.B."/>
            <person name="Jungreis I."/>
            <person name="Kent W.J."/>
            <person name="Kostka D."/>
            <person name="Lara M."/>
            <person name="Martins A.L."/>
            <person name="Massingham T."/>
            <person name="Moltke I."/>
            <person name="Raney B.J."/>
            <person name="Rasmussen M.D."/>
            <person name="Robinson J."/>
            <person name="Stark A."/>
            <person name="Vilella A.J."/>
            <person name="Wen J."/>
            <person name="Xie X."/>
            <person name="Zody M.C."/>
            <person name="Baldwin J."/>
            <person name="Bloom T."/>
            <person name="Chin C.W."/>
            <person name="Heiman D."/>
            <person name="Nicol R."/>
            <person name="Nusbaum C."/>
            <person name="Young S."/>
            <person name="Wilkinson J."/>
            <person name="Worley K.C."/>
            <person name="Kovar C.L."/>
            <person name="Muzny D.M."/>
            <person name="Gibbs R.A."/>
            <person name="Cree A."/>
            <person name="Dihn H.H."/>
            <person name="Fowler G."/>
            <person name="Jhangiani S."/>
            <person name="Joshi V."/>
            <person name="Lee S."/>
            <person name="Lewis L.R."/>
            <person name="Nazareth L.V."/>
            <person name="Okwuonu G."/>
            <person name="Santibanez J."/>
            <person name="Warren W.C."/>
            <person name="Mardis E.R."/>
            <person name="Weinstock G.M."/>
            <person name="Wilson R.K."/>
            <person name="Delehaunty K."/>
            <person name="Dooling D."/>
            <person name="Fronik C."/>
            <person name="Fulton L."/>
            <person name="Fulton B."/>
            <person name="Graves T."/>
            <person name="Minx P."/>
            <person name="Sodergren E."/>
            <person name="Birney E."/>
            <person name="Margulies E.H."/>
            <person name="Herrero J."/>
            <person name="Green E.D."/>
            <person name="Haussler D."/>
            <person name="Siepel A."/>
            <person name="Goldman N."/>
            <person name="Pollard K.S."/>
            <person name="Pedersen J.S."/>
            <person name="Lander E.S."/>
            <person name="Kellis M."/>
        </authorList>
    </citation>
    <scope>NUCLEOTIDE SEQUENCE [LARGE SCALE GENOMIC DNA]</scope>
</reference>
<accession>G1PY08</accession>
<evidence type="ECO:0000313" key="4">
    <source>
        <dbReference type="Proteomes" id="UP000001074"/>
    </source>
</evidence>
<dbReference type="STRING" id="59463.ENSMLUP00000016340"/>
<sequence>AGTEDRAGAYEVVSASLLDGDFRNLRRSAHGENHPEVLTFRIQLESEELILNLERNEGLIASGFTETHYLQDGTEVSLARNHT</sequence>
<dbReference type="Pfam" id="PF01562">
    <property type="entry name" value="Pep_M12B_propep"/>
    <property type="match status" value="1"/>
</dbReference>
<dbReference type="Ensembl" id="ENSMLUT00000028752.1">
    <property type="protein sequence ID" value="ENSMLUP00000016340.1"/>
    <property type="gene ID" value="ENSMLUG00000025482.1"/>
</dbReference>
<keyword evidence="4" id="KW-1185">Reference proteome</keyword>
<dbReference type="GeneTree" id="ENSGT00940000155495"/>